<reference evidence="2 3" key="1">
    <citation type="submission" date="2019-01" db="EMBL/GenBank/DDBJ databases">
        <title>Draft genome sequences of three monokaryotic isolates of the white-rot basidiomycete fungus Dichomitus squalens.</title>
        <authorList>
            <consortium name="DOE Joint Genome Institute"/>
            <person name="Lopez S.C."/>
            <person name="Andreopoulos B."/>
            <person name="Pangilinan J."/>
            <person name="Lipzen A."/>
            <person name="Riley R."/>
            <person name="Ahrendt S."/>
            <person name="Ng V."/>
            <person name="Barry K."/>
            <person name="Daum C."/>
            <person name="Grigoriev I.V."/>
            <person name="Hilden K.S."/>
            <person name="Makela M.R."/>
            <person name="de Vries R.P."/>
        </authorList>
    </citation>
    <scope>NUCLEOTIDE SEQUENCE [LARGE SCALE GENOMIC DNA]</scope>
    <source>
        <strain evidence="2 3">CBS 464.89</strain>
    </source>
</reference>
<feature type="region of interest" description="Disordered" evidence="1">
    <location>
        <begin position="64"/>
        <end position="92"/>
    </location>
</feature>
<feature type="compositionally biased region" description="Polar residues" evidence="1">
    <location>
        <begin position="133"/>
        <end position="143"/>
    </location>
</feature>
<evidence type="ECO:0000313" key="2">
    <source>
        <dbReference type="EMBL" id="TBU59028.1"/>
    </source>
</evidence>
<evidence type="ECO:0000313" key="3">
    <source>
        <dbReference type="Proteomes" id="UP000292082"/>
    </source>
</evidence>
<sequence length="231" mass="25353">MKAGRATRPPRPRSSTVSYAPVRRTRMPRRRSEEEAEAQYRGEKKLGEPGLLDAWLAARLSQMPTTQTQLRGAERTGEDGYEDEGGGGKGRWGDEVHCTVQVQCIKAPNDPDSIFSDPDTFVLHLITSSPLSSTRRPIQTTTGAERRLGGTDGSDRWRRIELGTYAGHPESLDAPPWTRLLPAGQVVEFRESAAGLAELLARAAPWNCEDAMTPLLQSLGAVSLKDDWESG</sequence>
<dbReference type="Proteomes" id="UP000292082">
    <property type="component" value="Unassembled WGS sequence"/>
</dbReference>
<organism evidence="2 3">
    <name type="scientific">Dichomitus squalens</name>
    <dbReference type="NCBI Taxonomy" id="114155"/>
    <lineage>
        <taxon>Eukaryota</taxon>
        <taxon>Fungi</taxon>
        <taxon>Dikarya</taxon>
        <taxon>Basidiomycota</taxon>
        <taxon>Agaricomycotina</taxon>
        <taxon>Agaricomycetes</taxon>
        <taxon>Polyporales</taxon>
        <taxon>Polyporaceae</taxon>
        <taxon>Dichomitus</taxon>
    </lineage>
</organism>
<dbReference type="AlphaFoldDB" id="A0A4V2K883"/>
<protein>
    <submittedName>
        <fullName evidence="2">Uncharacterized protein</fullName>
    </submittedName>
</protein>
<keyword evidence="3" id="KW-1185">Reference proteome</keyword>
<proteinExistence type="predicted"/>
<feature type="compositionally biased region" description="Basic and acidic residues" evidence="1">
    <location>
        <begin position="144"/>
        <end position="154"/>
    </location>
</feature>
<feature type="region of interest" description="Disordered" evidence="1">
    <location>
        <begin position="1"/>
        <end position="45"/>
    </location>
</feature>
<evidence type="ECO:0000256" key="1">
    <source>
        <dbReference type="SAM" id="MobiDB-lite"/>
    </source>
</evidence>
<accession>A0A4V2K883</accession>
<dbReference type="EMBL" id="ML145118">
    <property type="protein sequence ID" value="TBU59028.1"/>
    <property type="molecule type" value="Genomic_DNA"/>
</dbReference>
<gene>
    <name evidence="2" type="ORF">BD310DRAFT_925944</name>
</gene>
<feature type="region of interest" description="Disordered" evidence="1">
    <location>
        <begin position="133"/>
        <end position="154"/>
    </location>
</feature>
<name>A0A4V2K883_9APHY</name>
<feature type="compositionally biased region" description="Basic and acidic residues" evidence="1">
    <location>
        <begin position="30"/>
        <end position="45"/>
    </location>
</feature>